<dbReference type="AlphaFoldDB" id="A0AAV7IUP6"/>
<evidence type="ECO:0000313" key="2">
    <source>
        <dbReference type="EMBL" id="KAH0557837.1"/>
    </source>
</evidence>
<comment type="caution">
    <text evidence="2">The sequence shown here is derived from an EMBL/GenBank/DDBJ whole genome shotgun (WGS) entry which is preliminary data.</text>
</comment>
<organism evidence="2 3">
    <name type="scientific">Cotesia glomerata</name>
    <name type="common">Lepidopteran parasitic wasp</name>
    <name type="synonym">Apanteles glomeratus</name>
    <dbReference type="NCBI Taxonomy" id="32391"/>
    <lineage>
        <taxon>Eukaryota</taxon>
        <taxon>Metazoa</taxon>
        <taxon>Ecdysozoa</taxon>
        <taxon>Arthropoda</taxon>
        <taxon>Hexapoda</taxon>
        <taxon>Insecta</taxon>
        <taxon>Pterygota</taxon>
        <taxon>Neoptera</taxon>
        <taxon>Endopterygota</taxon>
        <taxon>Hymenoptera</taxon>
        <taxon>Apocrita</taxon>
        <taxon>Ichneumonoidea</taxon>
        <taxon>Braconidae</taxon>
        <taxon>Microgastrinae</taxon>
        <taxon>Cotesia</taxon>
    </lineage>
</organism>
<dbReference type="Proteomes" id="UP000826195">
    <property type="component" value="Unassembled WGS sequence"/>
</dbReference>
<protein>
    <recommendedName>
        <fullName evidence="1">Coiled-coil protein 142 C-terminal domain-containing protein</fullName>
    </recommendedName>
</protein>
<feature type="domain" description="Coiled-coil protein 142 C-terminal" evidence="1">
    <location>
        <begin position="318"/>
        <end position="690"/>
    </location>
</feature>
<name>A0AAV7IUP6_COTGL</name>
<evidence type="ECO:0000313" key="3">
    <source>
        <dbReference type="Proteomes" id="UP000826195"/>
    </source>
</evidence>
<dbReference type="PANTHER" id="PTHR21436">
    <property type="entry name" value="COILED-COIL DOMAIN-CONTAINING PROTEIN 142"/>
    <property type="match status" value="1"/>
</dbReference>
<keyword evidence="3" id="KW-1185">Reference proteome</keyword>
<accession>A0AAV7IUP6</accession>
<sequence>MESNCYRVNITKWLPFPDTKLESWFKDIVHFNYSTRKLAREMGLIIEQIQQCTIACDQETLNDSMLAQLEAIIKTYKEIYSTKKILTTNLTVYNYKIEHLSSIMKRLLNTVAKFIHYFVNQTLDFESDELALKFLRLIKIYIDALNLDYKITDSSINIFSNDCPSMLESLKPLSVLRVLQILARNKAEEYCYELIDYLLAIYQPNNQEKCNSSASGDMEMSENSSVEIYRALTKHITPPGSAINSSARRKYSNAHIENFQILVDSQKVQIKKIIHTAKDIAPLLFQSDSFRYDNQGEIIKVRSSILARLSDYYCQVSWAAISEILDHVILWWSPEGLATRHNHGAHYLKDWLHSFLLTPSNVPISIRPTLDNLCETLGCHVTATCWDELFRLAYIASFECASRPCSSEGTDTGQMFAQVFQLLVNLSNECEVSGEWAIGAPLMELPLSEQIIILHRLDHSIHTMRLWASHESKLIAHTWDLESFFLLVKGDLNHCIDQLSYLKLADHTAALATDDVSVQVYVCTRMRAKIVSEVNANYLLLKESSSKCISTLAKICRVISLANLHMCFPISNIWRRTSIVSNINPSPYVQVYLERVLLPVLEVVEDEDISNMVLKIMCEAWLDYIYLHRVKFSEIGAYQLLSDFAYVTQWVSNCSIISQNVKDQLLKNEVLRRCEGVGRLLLRHPGEAIAMHKKIRELF</sequence>
<dbReference type="Pfam" id="PF14923">
    <property type="entry name" value="CCDC142"/>
    <property type="match status" value="1"/>
</dbReference>
<dbReference type="InterPro" id="IPR055350">
    <property type="entry name" value="CCDC142_C"/>
</dbReference>
<reference evidence="2 3" key="1">
    <citation type="journal article" date="2021" name="J. Hered.">
        <title>A chromosome-level genome assembly of the parasitoid wasp, Cotesia glomerata (Hymenoptera: Braconidae).</title>
        <authorList>
            <person name="Pinto B.J."/>
            <person name="Weis J.J."/>
            <person name="Gamble T."/>
            <person name="Ode P.J."/>
            <person name="Paul R."/>
            <person name="Zaspel J.M."/>
        </authorList>
    </citation>
    <scope>NUCLEOTIDE SEQUENCE [LARGE SCALE GENOMIC DNA]</scope>
    <source>
        <strain evidence="2">CgM1</strain>
    </source>
</reference>
<dbReference type="EMBL" id="JAHXZJ010000747">
    <property type="protein sequence ID" value="KAH0557837.1"/>
    <property type="molecule type" value="Genomic_DNA"/>
</dbReference>
<dbReference type="InterPro" id="IPR026700">
    <property type="entry name" value="CCDC142"/>
</dbReference>
<gene>
    <name evidence="2" type="ORF">KQX54_012170</name>
</gene>
<proteinExistence type="predicted"/>
<dbReference type="PANTHER" id="PTHR21436:SF2">
    <property type="entry name" value="COILED-COIL DOMAIN-CONTAINING PROTEIN 142"/>
    <property type="match status" value="1"/>
</dbReference>
<evidence type="ECO:0000259" key="1">
    <source>
        <dbReference type="Pfam" id="PF14923"/>
    </source>
</evidence>